<evidence type="ECO:0000313" key="8">
    <source>
        <dbReference type="EMBL" id="GAA4856139.1"/>
    </source>
</evidence>
<comment type="caution">
    <text evidence="8">The sequence shown here is derived from an EMBL/GenBank/DDBJ whole genome shotgun (WGS) entry which is preliminary data.</text>
</comment>
<evidence type="ECO:0000256" key="6">
    <source>
        <dbReference type="ARBA" id="ARBA00030388"/>
    </source>
</evidence>
<dbReference type="EMBL" id="BAABIS010000001">
    <property type="protein sequence ID" value="GAA4856139.1"/>
    <property type="molecule type" value="Genomic_DNA"/>
</dbReference>
<dbReference type="InterPro" id="IPR009614">
    <property type="entry name" value="YoeB_toxin"/>
</dbReference>
<comment type="similarity">
    <text evidence="1">Belongs to the YoeB family.</text>
</comment>
<accession>A0ABP9DX34</accession>
<keyword evidence="9" id="KW-1185">Reference proteome</keyword>
<keyword evidence="4" id="KW-0255">Endonuclease</keyword>
<dbReference type="Proteomes" id="UP001501752">
    <property type="component" value="Unassembled WGS sequence"/>
</dbReference>
<dbReference type="NCBIfam" id="TIGR02116">
    <property type="entry name" value="toxin_Txe_YoeB"/>
    <property type="match status" value="1"/>
</dbReference>
<evidence type="ECO:0000256" key="3">
    <source>
        <dbReference type="ARBA" id="ARBA00022722"/>
    </source>
</evidence>
<keyword evidence="3" id="KW-0540">Nuclease</keyword>
<dbReference type="PANTHER" id="PTHR38039:SF1">
    <property type="entry name" value="TOXIN YOEB"/>
    <property type="match status" value="1"/>
</dbReference>
<sequence length="88" mass="10483">MKVQFTERGWSDYLSWQADDRRLLKRINLLIDDIRRNGNEGISKPEPLRHELAGAWSRRIDQEHRLVYILDEQADALCVIACRYHYGK</sequence>
<dbReference type="RefSeq" id="WP_345697958.1">
    <property type="nucleotide sequence ID" value="NZ_BAABIS010000001.1"/>
</dbReference>
<dbReference type="PANTHER" id="PTHR38039">
    <property type="entry name" value="TOXIN YOEB"/>
    <property type="match status" value="1"/>
</dbReference>
<evidence type="ECO:0000256" key="7">
    <source>
        <dbReference type="ARBA" id="ARBA00050056"/>
    </source>
</evidence>
<proteinExistence type="inferred from homology"/>
<gene>
    <name evidence="8" type="primary">yoeB</name>
    <name evidence="8" type="ORF">GCM10023235_37100</name>
</gene>
<evidence type="ECO:0000256" key="1">
    <source>
        <dbReference type="ARBA" id="ARBA00008172"/>
    </source>
</evidence>
<dbReference type="Pfam" id="PF06769">
    <property type="entry name" value="YoeB_toxin"/>
    <property type="match status" value="1"/>
</dbReference>
<organism evidence="8 9">
    <name type="scientific">Kitasatospora terrestris</name>
    <dbReference type="NCBI Taxonomy" id="258051"/>
    <lineage>
        <taxon>Bacteria</taxon>
        <taxon>Bacillati</taxon>
        <taxon>Actinomycetota</taxon>
        <taxon>Actinomycetes</taxon>
        <taxon>Kitasatosporales</taxon>
        <taxon>Streptomycetaceae</taxon>
        <taxon>Kitasatospora</taxon>
    </lineage>
</organism>
<name>A0ABP9DX34_9ACTN</name>
<protein>
    <recommendedName>
        <fullName evidence="7">Endoribonuclease YoeB</fullName>
    </recommendedName>
    <alternativeName>
        <fullName evidence="6">Putative mRNA interferase YoeB</fullName>
    </alternativeName>
</protein>
<dbReference type="Gene3D" id="3.30.2310.20">
    <property type="entry name" value="RelE-like"/>
    <property type="match status" value="1"/>
</dbReference>
<keyword evidence="2" id="KW-1277">Toxin-antitoxin system</keyword>
<evidence type="ECO:0000256" key="4">
    <source>
        <dbReference type="ARBA" id="ARBA00022759"/>
    </source>
</evidence>
<keyword evidence="5" id="KW-0378">Hydrolase</keyword>
<dbReference type="SUPFAM" id="SSF143011">
    <property type="entry name" value="RelE-like"/>
    <property type="match status" value="1"/>
</dbReference>
<dbReference type="InterPro" id="IPR035093">
    <property type="entry name" value="RelE/ParE_toxin_dom_sf"/>
</dbReference>
<reference evidence="9" key="1">
    <citation type="journal article" date="2019" name="Int. J. Syst. Evol. Microbiol.">
        <title>The Global Catalogue of Microorganisms (GCM) 10K type strain sequencing project: providing services to taxonomists for standard genome sequencing and annotation.</title>
        <authorList>
            <consortium name="The Broad Institute Genomics Platform"/>
            <consortium name="The Broad Institute Genome Sequencing Center for Infectious Disease"/>
            <person name="Wu L."/>
            <person name="Ma J."/>
        </authorList>
    </citation>
    <scope>NUCLEOTIDE SEQUENCE [LARGE SCALE GENOMIC DNA]</scope>
    <source>
        <strain evidence="9">JCM 13006</strain>
    </source>
</reference>
<evidence type="ECO:0000313" key="9">
    <source>
        <dbReference type="Proteomes" id="UP001501752"/>
    </source>
</evidence>
<evidence type="ECO:0000256" key="5">
    <source>
        <dbReference type="ARBA" id="ARBA00022801"/>
    </source>
</evidence>
<evidence type="ECO:0000256" key="2">
    <source>
        <dbReference type="ARBA" id="ARBA00022649"/>
    </source>
</evidence>